<dbReference type="Proteomes" id="UP000248329">
    <property type="component" value="Unassembled WGS sequence"/>
</dbReference>
<protein>
    <submittedName>
        <fullName evidence="1">Uncharacterized protein</fullName>
    </submittedName>
</protein>
<reference evidence="1" key="1">
    <citation type="submission" date="2018-01" db="EMBL/GenBank/DDBJ databases">
        <authorList>
            <person name="Krukenberg V."/>
        </authorList>
    </citation>
    <scope>NUCLEOTIDE SEQUENCE</scope>
    <source>
        <strain evidence="1">E20ANME2</strain>
    </source>
</reference>
<comment type="caution">
    <text evidence="1">The sequence shown here is derived from an EMBL/GenBank/DDBJ whole genome shotgun (WGS) entry which is preliminary data.</text>
</comment>
<sequence length="66" mass="7646">MSIPKYRWRTLAGDVALAVDVVIRTTCKEMKTGYKTEKSQVIYRVTDKDLCENLKSIGYKLYLNRA</sequence>
<evidence type="ECO:0000313" key="1">
    <source>
        <dbReference type="EMBL" id="PXF56161.1"/>
    </source>
</evidence>
<organism evidence="1 2">
    <name type="scientific">Candidatus Methanogaster sp</name>
    <dbReference type="NCBI Taxonomy" id="3386292"/>
    <lineage>
        <taxon>Archaea</taxon>
        <taxon>Methanobacteriati</taxon>
        <taxon>Methanobacteriota</taxon>
        <taxon>Stenosarchaea group</taxon>
        <taxon>Methanomicrobia</taxon>
        <taxon>Methanosarcinales</taxon>
        <taxon>ANME-2 cluster</taxon>
        <taxon>Candidatus Methanogasteraceae</taxon>
        <taxon>Candidatus Methanogaster</taxon>
    </lineage>
</organism>
<proteinExistence type="predicted"/>
<dbReference type="EMBL" id="PQXF01000120">
    <property type="protein sequence ID" value="PXF56161.1"/>
    <property type="molecule type" value="Genomic_DNA"/>
</dbReference>
<evidence type="ECO:0000313" key="2">
    <source>
        <dbReference type="Proteomes" id="UP000248329"/>
    </source>
</evidence>
<accession>A0AC61KXZ6</accession>
<gene>
    <name evidence="1" type="ORF">C4B59_17300</name>
</gene>
<name>A0AC61KXZ6_9EURY</name>